<feature type="transmembrane region" description="Helical" evidence="1">
    <location>
        <begin position="62"/>
        <end position="87"/>
    </location>
</feature>
<dbReference type="InterPro" id="IPR021354">
    <property type="entry name" value="DUF2975"/>
</dbReference>
<dbReference type="Pfam" id="PF11188">
    <property type="entry name" value="DUF2975"/>
    <property type="match status" value="1"/>
</dbReference>
<reference evidence="2 3" key="1">
    <citation type="submission" date="2019-06" db="EMBL/GenBank/DDBJ databases">
        <title>Phylogeography and genetic diversity of Francisella tularensis subsp. holarctica in France (1947-2018).</title>
        <authorList>
            <person name="Kevin M."/>
            <person name="Madani N."/>
            <person name="Maurin M."/>
        </authorList>
    </citation>
    <scope>NUCLEOTIDE SEQUENCE [LARGE SCALE GENOMIC DNA]</scope>
    <source>
        <strain evidence="2 3">ATCC 15482</strain>
    </source>
</reference>
<evidence type="ECO:0000256" key="1">
    <source>
        <dbReference type="SAM" id="Phobius"/>
    </source>
</evidence>
<feature type="transmembrane region" description="Helical" evidence="1">
    <location>
        <begin position="148"/>
        <end position="164"/>
    </location>
</feature>
<keyword evidence="1" id="KW-0812">Transmembrane</keyword>
<comment type="caution">
    <text evidence="2">The sequence shown here is derived from an EMBL/GenBank/DDBJ whole genome shotgun (WGS) entry which is preliminary data.</text>
</comment>
<dbReference type="RefSeq" id="WP_003039187.1">
    <property type="nucleotide sequence ID" value="NZ_VJEZ01000001.1"/>
</dbReference>
<organism evidence="2 3">
    <name type="scientific">Francisella tularensis</name>
    <dbReference type="NCBI Taxonomy" id="263"/>
    <lineage>
        <taxon>Bacteria</taxon>
        <taxon>Pseudomonadati</taxon>
        <taxon>Pseudomonadota</taxon>
        <taxon>Gammaproteobacteria</taxon>
        <taxon>Thiotrichales</taxon>
        <taxon>Francisellaceae</taxon>
        <taxon>Francisella</taxon>
    </lineage>
</organism>
<dbReference type="EMBL" id="VJEZ01000001">
    <property type="protein sequence ID" value="MWZ39118.1"/>
    <property type="molecule type" value="Genomic_DNA"/>
</dbReference>
<keyword evidence="1" id="KW-0472">Membrane</keyword>
<gene>
    <name evidence="2" type="ORF">FNC33_00925</name>
</gene>
<evidence type="ECO:0000313" key="2">
    <source>
        <dbReference type="EMBL" id="MWZ39118.1"/>
    </source>
</evidence>
<sequence>MQNLQKTSKFYKIIFKIIFILIVISVPCFWAFAQQDYIPSITDTAQHYIDEISHPLSLDTRIIGFLISLIPVSVILYILALLIKLFASYERLEVFSYEVVSIYKRLGWGLVYYFIAQIIFEPLISLTLSYHNPVGERFFSLSIDTNEIIALLCGGVIITISKVMQKAHEIAEENDLTI</sequence>
<name>A0A6I4RQH8_FRATU</name>
<feature type="transmembrane region" description="Helical" evidence="1">
    <location>
        <begin position="108"/>
        <end position="128"/>
    </location>
</feature>
<dbReference type="AlphaFoldDB" id="A0A6I4RQH8"/>
<proteinExistence type="predicted"/>
<accession>A0A6I4RQH8</accession>
<dbReference type="Proteomes" id="UP000469081">
    <property type="component" value="Unassembled WGS sequence"/>
</dbReference>
<feature type="transmembrane region" description="Helical" evidence="1">
    <location>
        <begin position="13"/>
        <end position="33"/>
    </location>
</feature>
<evidence type="ECO:0000313" key="3">
    <source>
        <dbReference type="Proteomes" id="UP000469081"/>
    </source>
</evidence>
<keyword evidence="1" id="KW-1133">Transmembrane helix</keyword>
<protein>
    <submittedName>
        <fullName evidence="2">DUF2975 domain-containing protein</fullName>
    </submittedName>
</protein>